<organism evidence="2 3">
    <name type="scientific">Tatumella ptyseos</name>
    <dbReference type="NCBI Taxonomy" id="82987"/>
    <lineage>
        <taxon>Bacteria</taxon>
        <taxon>Pseudomonadati</taxon>
        <taxon>Pseudomonadota</taxon>
        <taxon>Gammaproteobacteria</taxon>
        <taxon>Enterobacterales</taxon>
        <taxon>Erwiniaceae</taxon>
        <taxon>Tatumella</taxon>
    </lineage>
</organism>
<dbReference type="SUPFAM" id="SSF52788">
    <property type="entry name" value="Phosphotyrosine protein phosphatases I"/>
    <property type="match status" value="1"/>
</dbReference>
<dbReference type="KEGG" id="tpty:NCTC11468_00785"/>
<sequence length="31" mass="3429">MFNSVLVVCTGNICRSPIGERLLRRALPGKK</sequence>
<feature type="domain" description="Phosphotyrosine protein phosphatase I" evidence="1">
    <location>
        <begin position="5"/>
        <end position="28"/>
    </location>
</feature>
<dbReference type="Proteomes" id="UP000248758">
    <property type="component" value="Chromosome 1"/>
</dbReference>
<evidence type="ECO:0000259" key="1">
    <source>
        <dbReference type="Pfam" id="PF01451"/>
    </source>
</evidence>
<gene>
    <name evidence="2" type="primary">etp</name>
    <name evidence="2" type="ORF">NCTC11468_00785</name>
</gene>
<evidence type="ECO:0000313" key="2">
    <source>
        <dbReference type="EMBL" id="SQK72610.1"/>
    </source>
</evidence>
<dbReference type="InterPro" id="IPR036196">
    <property type="entry name" value="Ptyr_pPase_sf"/>
</dbReference>
<dbReference type="EMBL" id="LS483499">
    <property type="protein sequence ID" value="SQK72610.1"/>
    <property type="molecule type" value="Genomic_DNA"/>
</dbReference>
<proteinExistence type="predicted"/>
<evidence type="ECO:0000313" key="3">
    <source>
        <dbReference type="Proteomes" id="UP000248758"/>
    </source>
</evidence>
<name>A0A2X5PGQ4_9GAMM</name>
<dbReference type="GO" id="GO:0004725">
    <property type="term" value="F:protein tyrosine phosphatase activity"/>
    <property type="evidence" value="ECO:0007669"/>
    <property type="project" value="UniProtKB-EC"/>
</dbReference>
<dbReference type="EC" id="3.1.3.48" evidence="2"/>
<dbReference type="Gene3D" id="3.40.50.2300">
    <property type="match status" value="1"/>
</dbReference>
<accession>A0A2X5PGQ4</accession>
<dbReference type="Pfam" id="PF01451">
    <property type="entry name" value="LMWPc"/>
    <property type="match status" value="1"/>
</dbReference>
<dbReference type="InterPro" id="IPR023485">
    <property type="entry name" value="Ptyr_pPase"/>
</dbReference>
<dbReference type="AlphaFoldDB" id="A0A2X5PGQ4"/>
<reference evidence="2 3" key="1">
    <citation type="submission" date="2018-06" db="EMBL/GenBank/DDBJ databases">
        <authorList>
            <consortium name="Pathogen Informatics"/>
            <person name="Doyle S."/>
        </authorList>
    </citation>
    <scope>NUCLEOTIDE SEQUENCE [LARGE SCALE GENOMIC DNA]</scope>
    <source>
        <strain evidence="2 3">NCTC11468</strain>
    </source>
</reference>
<protein>
    <submittedName>
        <fullName evidence="2">Low molecular weight protein-tyrosine-phosphatase etp</fullName>
        <ecNumber evidence="2">3.1.3.48</ecNumber>
    </submittedName>
</protein>
<keyword evidence="2" id="KW-0378">Hydrolase</keyword>